<dbReference type="NCBIfam" id="NF047779">
    <property type="entry name" value="Omp85_fam"/>
    <property type="match status" value="1"/>
</dbReference>
<feature type="chain" id="PRO_5045717928" evidence="1">
    <location>
        <begin position="28"/>
        <end position="454"/>
    </location>
</feature>
<dbReference type="Proteomes" id="UP000708576">
    <property type="component" value="Unassembled WGS sequence"/>
</dbReference>
<name>A0ABS5K099_9BACT</name>
<evidence type="ECO:0000256" key="1">
    <source>
        <dbReference type="SAM" id="SignalP"/>
    </source>
</evidence>
<proteinExistence type="predicted"/>
<keyword evidence="3" id="KW-1185">Reference proteome</keyword>
<dbReference type="Gene3D" id="2.40.160.50">
    <property type="entry name" value="membrane protein fhac: a member of the omp85/tpsb transporter family"/>
    <property type="match status" value="1"/>
</dbReference>
<feature type="signal peptide" evidence="1">
    <location>
        <begin position="1"/>
        <end position="27"/>
    </location>
</feature>
<protein>
    <submittedName>
        <fullName evidence="2">BamA/TamA family outer membrane protein</fullName>
    </submittedName>
</protein>
<gene>
    <name evidence="2" type="ORF">KEM10_19795</name>
</gene>
<comment type="caution">
    <text evidence="2">The sequence shown here is derived from an EMBL/GenBank/DDBJ whole genome shotgun (WGS) entry which is preliminary data.</text>
</comment>
<evidence type="ECO:0000313" key="3">
    <source>
        <dbReference type="Proteomes" id="UP000708576"/>
    </source>
</evidence>
<keyword evidence="1" id="KW-0732">Signal</keyword>
<organism evidence="2 3">
    <name type="scientific">Carboxylicivirga linearis</name>
    <dbReference type="NCBI Taxonomy" id="1628157"/>
    <lineage>
        <taxon>Bacteria</taxon>
        <taxon>Pseudomonadati</taxon>
        <taxon>Bacteroidota</taxon>
        <taxon>Bacteroidia</taxon>
        <taxon>Marinilabiliales</taxon>
        <taxon>Marinilabiliaceae</taxon>
        <taxon>Carboxylicivirga</taxon>
    </lineage>
</organism>
<reference evidence="2 3" key="1">
    <citation type="journal article" date="2015" name="Int. J. Syst. Evol. Microbiol.">
        <title>Carboxylicivirga linearis sp. nov., isolated from a sea cucumber culture pond.</title>
        <authorList>
            <person name="Wang F.Q."/>
            <person name="Zhou Y.X."/>
            <person name="Lin X.Z."/>
            <person name="Chen G.J."/>
            <person name="Du Z.J."/>
        </authorList>
    </citation>
    <scope>NUCLEOTIDE SEQUENCE [LARGE SCALE GENOMIC DNA]</scope>
    <source>
        <strain evidence="2 3">FB218</strain>
    </source>
</reference>
<accession>A0ABS5K099</accession>
<sequence>MKENNLPFKSKLILLSFLLLCVLSTLAQTDTTYTKEGFTFGLLPAISYDADLGFQYGGLTNLYWYGDGSRYPEYEHSLYLEVSKYTAGSTLLRGYFDSPIAINNVRTTVDVTYFRDQTMDFYGFNGYQAVYNANWEDDSSEDYLSRVFYRHHRDMFRVLTNFKGHLGTDNSPWEWMGGLTFFNFNIKSVDINRINKKLDENDQLPDIPTLYDKYVDWGIIKEKEAKGGNHLYVKGGLSYDTRDILANPSKGMWTELFLIYMPSLFSSFDDSYIRMNLFHRQYFSLTPKRNLIFAYRVGLQHKIAGDIPFYLLPHMASSVLTSATSQGLGGSKTLRGINRNRVVGDGNLLANVELRWKMWRTKLFKQDFYLGSNYFVDMGMITQKYQFDLTPAQDELRDHYPLFFNNEDDKLHLSYGFGLKGALNENFVLSAEYGFAADKQDGTSGLYITLNYLF</sequence>
<dbReference type="EMBL" id="JAGUCO010000024">
    <property type="protein sequence ID" value="MBS2100538.1"/>
    <property type="molecule type" value="Genomic_DNA"/>
</dbReference>
<evidence type="ECO:0000313" key="2">
    <source>
        <dbReference type="EMBL" id="MBS2100538.1"/>
    </source>
</evidence>
<dbReference type="RefSeq" id="WP_212218582.1">
    <property type="nucleotide sequence ID" value="NZ_JAGUCO010000024.1"/>
</dbReference>